<evidence type="ECO:0000256" key="1">
    <source>
        <dbReference type="ARBA" id="ARBA00023002"/>
    </source>
</evidence>
<reference evidence="7" key="1">
    <citation type="journal article" date="2019" name="Int. J. Syst. Evol. Microbiol.">
        <title>The Global Catalogue of Microorganisms (GCM) 10K type strain sequencing project: providing services to taxonomists for standard genome sequencing and annotation.</title>
        <authorList>
            <consortium name="The Broad Institute Genomics Platform"/>
            <consortium name="The Broad Institute Genome Sequencing Center for Infectious Disease"/>
            <person name="Wu L."/>
            <person name="Ma J."/>
        </authorList>
    </citation>
    <scope>NUCLEOTIDE SEQUENCE [LARGE SCALE GENOMIC DNA]</scope>
    <source>
        <strain evidence="7">CGMCC 4.1782</strain>
    </source>
</reference>
<keyword evidence="7" id="KW-1185">Reference proteome</keyword>
<dbReference type="GO" id="GO:0033743">
    <property type="term" value="F:peptide-methionine (R)-S-oxide reductase activity"/>
    <property type="evidence" value="ECO:0007669"/>
    <property type="project" value="UniProtKB-EC"/>
</dbReference>
<evidence type="ECO:0000313" key="7">
    <source>
        <dbReference type="Proteomes" id="UP001597374"/>
    </source>
</evidence>
<dbReference type="SUPFAM" id="SSF51316">
    <property type="entry name" value="Mss4-like"/>
    <property type="match status" value="1"/>
</dbReference>
<dbReference type="PANTHER" id="PTHR10173">
    <property type="entry name" value="METHIONINE SULFOXIDE REDUCTASE"/>
    <property type="match status" value="1"/>
</dbReference>
<gene>
    <name evidence="3 6" type="primary">msrB</name>
    <name evidence="6" type="ORF">ACFSKP_17915</name>
</gene>
<keyword evidence="4" id="KW-0732">Signal</keyword>
<dbReference type="InterPro" id="IPR011057">
    <property type="entry name" value="Mss4-like_sf"/>
</dbReference>
<feature type="chain" id="PRO_5045576336" description="Peptide methionine sulfoxide reductase MsrB" evidence="4">
    <location>
        <begin position="25"/>
        <end position="181"/>
    </location>
</feature>
<dbReference type="NCBIfam" id="TIGR00357">
    <property type="entry name" value="peptide-methionine (R)-S-oxide reductase MsrB"/>
    <property type="match status" value="1"/>
</dbReference>
<feature type="binding site" evidence="3">
    <location>
        <position position="101"/>
    </location>
    <ligand>
        <name>Zn(2+)</name>
        <dbReference type="ChEBI" id="CHEBI:29105"/>
    </ligand>
</feature>
<comment type="similarity">
    <text evidence="3">Belongs to the MsrB Met sulfoxide reductase family.</text>
</comment>
<evidence type="ECO:0000256" key="2">
    <source>
        <dbReference type="ARBA" id="ARBA00048488"/>
    </source>
</evidence>
<dbReference type="HAMAP" id="MF_01400">
    <property type="entry name" value="MsrB"/>
    <property type="match status" value="1"/>
</dbReference>
<dbReference type="Pfam" id="PF01641">
    <property type="entry name" value="SelR"/>
    <property type="match status" value="1"/>
</dbReference>
<comment type="cofactor">
    <cofactor evidence="3">
        <name>Zn(2+)</name>
        <dbReference type="ChEBI" id="CHEBI:29105"/>
    </cofactor>
    <text evidence="3">Binds 1 zinc ion per subunit. The zinc ion is important for the structural integrity of the protein.</text>
</comment>
<dbReference type="Gene3D" id="2.170.150.20">
    <property type="entry name" value="Peptide methionine sulfoxide reductase"/>
    <property type="match status" value="1"/>
</dbReference>
<dbReference type="Proteomes" id="UP001597374">
    <property type="component" value="Unassembled WGS sequence"/>
</dbReference>
<dbReference type="PANTHER" id="PTHR10173:SF52">
    <property type="entry name" value="METHIONINE-R-SULFOXIDE REDUCTASE B1"/>
    <property type="match status" value="1"/>
</dbReference>
<feature type="binding site" evidence="3">
    <location>
        <position position="98"/>
    </location>
    <ligand>
        <name>Zn(2+)</name>
        <dbReference type="ChEBI" id="CHEBI:29105"/>
    </ligand>
</feature>
<keyword evidence="3" id="KW-0862">Zinc</keyword>
<comment type="caution">
    <text evidence="6">The sequence shown here is derived from an EMBL/GenBank/DDBJ whole genome shotgun (WGS) entry which is preliminary data.</text>
</comment>
<evidence type="ECO:0000313" key="6">
    <source>
        <dbReference type="EMBL" id="MFD2248149.1"/>
    </source>
</evidence>
<dbReference type="InterPro" id="IPR028427">
    <property type="entry name" value="Met_Sox_Rdtase_MsrB"/>
</dbReference>
<feature type="active site" description="Nucleophile" evidence="3">
    <location>
        <position position="170"/>
    </location>
</feature>
<evidence type="ECO:0000256" key="4">
    <source>
        <dbReference type="SAM" id="SignalP"/>
    </source>
</evidence>
<accession>A0ABW5D1V7</accession>
<protein>
    <recommendedName>
        <fullName evidence="3">Peptide methionine sulfoxide reductase MsrB</fullName>
        <ecNumber evidence="3">1.8.4.12</ecNumber>
    </recommendedName>
    <alternativeName>
        <fullName evidence="3">Peptide-methionine (R)-S-oxide reductase</fullName>
    </alternativeName>
</protein>
<keyword evidence="3" id="KW-0479">Metal-binding</keyword>
<dbReference type="RefSeq" id="WP_377498016.1">
    <property type="nucleotide sequence ID" value="NZ_JALPRR010000004.1"/>
</dbReference>
<evidence type="ECO:0000256" key="3">
    <source>
        <dbReference type="HAMAP-Rule" id="MF_01400"/>
    </source>
</evidence>
<comment type="catalytic activity">
    <reaction evidence="2 3">
        <text>L-methionyl-[protein] + [thioredoxin]-disulfide + H2O = L-methionyl-(R)-S-oxide-[protein] + [thioredoxin]-dithiol</text>
        <dbReference type="Rhea" id="RHEA:24164"/>
        <dbReference type="Rhea" id="RHEA-COMP:10698"/>
        <dbReference type="Rhea" id="RHEA-COMP:10700"/>
        <dbReference type="Rhea" id="RHEA-COMP:12313"/>
        <dbReference type="Rhea" id="RHEA-COMP:12314"/>
        <dbReference type="ChEBI" id="CHEBI:15377"/>
        <dbReference type="ChEBI" id="CHEBI:16044"/>
        <dbReference type="ChEBI" id="CHEBI:29950"/>
        <dbReference type="ChEBI" id="CHEBI:45764"/>
        <dbReference type="ChEBI" id="CHEBI:50058"/>
        <dbReference type="EC" id="1.8.4.12"/>
    </reaction>
</comment>
<sequence length="181" mass="19692">MINMIVIALLLSLLACGNTGETGAEATYTTAETGETPLSEPQTAALNSVTMPDTVVKTEAEWKKVLTPEQYYVLRKKGTERAFSGKYNDFKSKGIYTCAACGNELFSSETKFDSGTGWPSFYKPLSNKLVKEVPDRSMGEVRTEVVCGRCGGHLGHVFDDGPKPTGLRYCLNSVALGFQKQ</sequence>
<dbReference type="InterPro" id="IPR002579">
    <property type="entry name" value="Met_Sox_Rdtase_MsrB_dom"/>
</dbReference>
<name>A0ABW5D1V7_9BACT</name>
<feature type="domain" description="MsrB" evidence="5">
    <location>
        <begin position="59"/>
        <end position="181"/>
    </location>
</feature>
<keyword evidence="1 3" id="KW-0560">Oxidoreductase</keyword>
<feature type="binding site" evidence="3">
    <location>
        <position position="150"/>
    </location>
    <ligand>
        <name>Zn(2+)</name>
        <dbReference type="ChEBI" id="CHEBI:29105"/>
    </ligand>
</feature>
<organism evidence="6 7">
    <name type="scientific">Pontibacter ruber</name>
    <dbReference type="NCBI Taxonomy" id="1343895"/>
    <lineage>
        <taxon>Bacteria</taxon>
        <taxon>Pseudomonadati</taxon>
        <taxon>Bacteroidota</taxon>
        <taxon>Cytophagia</taxon>
        <taxon>Cytophagales</taxon>
        <taxon>Hymenobacteraceae</taxon>
        <taxon>Pontibacter</taxon>
    </lineage>
</organism>
<dbReference type="EC" id="1.8.4.12" evidence="3"/>
<proteinExistence type="inferred from homology"/>
<dbReference type="PROSITE" id="PS51790">
    <property type="entry name" value="MSRB"/>
    <property type="match status" value="1"/>
</dbReference>
<dbReference type="EMBL" id="JBHUIM010000003">
    <property type="protein sequence ID" value="MFD2248149.1"/>
    <property type="molecule type" value="Genomic_DNA"/>
</dbReference>
<evidence type="ECO:0000259" key="5">
    <source>
        <dbReference type="PROSITE" id="PS51790"/>
    </source>
</evidence>
<feature type="signal peptide" evidence="4">
    <location>
        <begin position="1"/>
        <end position="24"/>
    </location>
</feature>
<feature type="binding site" evidence="3">
    <location>
        <position position="147"/>
    </location>
    <ligand>
        <name>Zn(2+)</name>
        <dbReference type="ChEBI" id="CHEBI:29105"/>
    </ligand>
</feature>